<reference evidence="1 2" key="1">
    <citation type="journal article" date="2018" name="PLoS Genet.">
        <title>Population sequencing reveals clonal diversity and ancestral inbreeding in the grapevine cultivar Chardonnay.</title>
        <authorList>
            <person name="Roach M.J."/>
            <person name="Johnson D.L."/>
            <person name="Bohlmann J."/>
            <person name="van Vuuren H.J."/>
            <person name="Jones S.J."/>
            <person name="Pretorius I.S."/>
            <person name="Schmidt S.A."/>
            <person name="Borneman A.R."/>
        </authorList>
    </citation>
    <scope>NUCLEOTIDE SEQUENCE [LARGE SCALE GENOMIC DNA]</scope>
    <source>
        <strain evidence="2">cv. Chardonnay</strain>
        <tissue evidence="1">Leaf</tissue>
    </source>
</reference>
<accession>A0A438JC20</accession>
<name>A0A438JC20_VITVI</name>
<dbReference type="AlphaFoldDB" id="A0A438JC20"/>
<protein>
    <submittedName>
        <fullName evidence="1">Uncharacterized protein</fullName>
    </submittedName>
</protein>
<dbReference type="Proteomes" id="UP000288805">
    <property type="component" value="Unassembled WGS sequence"/>
</dbReference>
<evidence type="ECO:0000313" key="2">
    <source>
        <dbReference type="Proteomes" id="UP000288805"/>
    </source>
</evidence>
<evidence type="ECO:0000313" key="1">
    <source>
        <dbReference type="EMBL" id="RVX06511.1"/>
    </source>
</evidence>
<sequence>MINANPNLIRVVVKHSVFKDTLPNDARCFSLSLINNPRHLVLKALRDIVPPHPSNHEPIMLFLATTLLLLGCWIAEHLTTLHLLEQSLSS</sequence>
<organism evidence="1 2">
    <name type="scientific">Vitis vinifera</name>
    <name type="common">Grape</name>
    <dbReference type="NCBI Taxonomy" id="29760"/>
    <lineage>
        <taxon>Eukaryota</taxon>
        <taxon>Viridiplantae</taxon>
        <taxon>Streptophyta</taxon>
        <taxon>Embryophyta</taxon>
        <taxon>Tracheophyta</taxon>
        <taxon>Spermatophyta</taxon>
        <taxon>Magnoliopsida</taxon>
        <taxon>eudicotyledons</taxon>
        <taxon>Gunneridae</taxon>
        <taxon>Pentapetalae</taxon>
        <taxon>rosids</taxon>
        <taxon>Vitales</taxon>
        <taxon>Vitaceae</taxon>
        <taxon>Viteae</taxon>
        <taxon>Vitis</taxon>
    </lineage>
</organism>
<comment type="caution">
    <text evidence="1">The sequence shown here is derived from an EMBL/GenBank/DDBJ whole genome shotgun (WGS) entry which is preliminary data.</text>
</comment>
<dbReference type="EMBL" id="QGNW01000051">
    <property type="protein sequence ID" value="RVX06511.1"/>
    <property type="molecule type" value="Genomic_DNA"/>
</dbReference>
<proteinExistence type="predicted"/>
<gene>
    <name evidence="1" type="ORF">CK203_023732</name>
</gene>